<evidence type="ECO:0000256" key="1">
    <source>
        <dbReference type="ARBA" id="ARBA00010052"/>
    </source>
</evidence>
<dbReference type="GO" id="GO:0005634">
    <property type="term" value="C:nucleus"/>
    <property type="evidence" value="ECO:0007669"/>
    <property type="project" value="TreeGrafter"/>
</dbReference>
<dbReference type="Proteomes" id="UP000285060">
    <property type="component" value="Unassembled WGS sequence"/>
</dbReference>
<dbReference type="AlphaFoldDB" id="A0A3R6V4P8"/>
<accession>A0A3R6V4P8</accession>
<dbReference type="SMART" id="SM00477">
    <property type="entry name" value="NUC"/>
    <property type="match status" value="1"/>
</dbReference>
<dbReference type="PANTHER" id="PTHR13966">
    <property type="entry name" value="ENDONUCLEASE RELATED"/>
    <property type="match status" value="1"/>
</dbReference>
<sequence length="165" mass="18277">MFGRLRNAAWVAEYITVDSLKKSDDVNRLKAAFKADTSTPEAFRVSPGDYLNSGYDRGHLAPARDMMSSSQESVNESFLMTNISPQRAADSDTYEVRYPVLGTPGNAIAVPTHFFKVVLVQKPSGEYLAAGFILPNQSIPDQTNLTDFLRPIEYIESVSGLLFFD</sequence>
<dbReference type="Gene3D" id="3.40.570.10">
    <property type="entry name" value="Extracellular Endonuclease, subunit A"/>
    <property type="match status" value="2"/>
</dbReference>
<comment type="similarity">
    <text evidence="1">Belongs to the DNA/RNA non-specific endonuclease family.</text>
</comment>
<dbReference type="InterPro" id="IPR020821">
    <property type="entry name" value="ENPP1-3/EXOG-like_nuc-like"/>
</dbReference>
<proteinExistence type="inferred from homology"/>
<feature type="non-terminal residue" evidence="5">
    <location>
        <position position="165"/>
    </location>
</feature>
<evidence type="ECO:0000313" key="6">
    <source>
        <dbReference type="Proteomes" id="UP000285060"/>
    </source>
</evidence>
<evidence type="ECO:0008006" key="7">
    <source>
        <dbReference type="Google" id="ProtNLM"/>
    </source>
</evidence>
<dbReference type="GO" id="GO:0046872">
    <property type="term" value="F:metal ion binding"/>
    <property type="evidence" value="ECO:0007669"/>
    <property type="project" value="InterPro"/>
</dbReference>
<dbReference type="InterPro" id="IPR044925">
    <property type="entry name" value="His-Me_finger_sf"/>
</dbReference>
<protein>
    <recommendedName>
        <fullName evidence="7">Endonuclease</fullName>
    </recommendedName>
</protein>
<dbReference type="GO" id="GO:0000014">
    <property type="term" value="F:single-stranded DNA endodeoxyribonuclease activity"/>
    <property type="evidence" value="ECO:0007669"/>
    <property type="project" value="TreeGrafter"/>
</dbReference>
<evidence type="ECO:0000313" key="5">
    <source>
        <dbReference type="EMBL" id="RHY23891.1"/>
    </source>
</evidence>
<evidence type="ECO:0000256" key="2">
    <source>
        <dbReference type="PIRSR" id="PIRSR640255-1"/>
    </source>
</evidence>
<gene>
    <name evidence="5" type="ORF">DYB32_009524</name>
</gene>
<dbReference type="PANTHER" id="PTHR13966:SF5">
    <property type="entry name" value="ENDONUCLEASE G, MITOCHONDRIAL"/>
    <property type="match status" value="1"/>
</dbReference>
<dbReference type="VEuPathDB" id="FungiDB:H310_06483"/>
<name>A0A3R6V4P8_9STRA</name>
<dbReference type="EMBL" id="QUSY01001723">
    <property type="protein sequence ID" value="RHY23891.1"/>
    <property type="molecule type" value="Genomic_DNA"/>
</dbReference>
<comment type="caution">
    <text evidence="5">The sequence shown here is derived from an EMBL/GenBank/DDBJ whole genome shotgun (WGS) entry which is preliminary data.</text>
</comment>
<dbReference type="GO" id="GO:0005743">
    <property type="term" value="C:mitochondrial inner membrane"/>
    <property type="evidence" value="ECO:0007669"/>
    <property type="project" value="TreeGrafter"/>
</dbReference>
<feature type="domain" description="ENPP1-3/EXOG-like endonuclease/phosphodiesterase" evidence="3">
    <location>
        <begin position="1"/>
        <end position="165"/>
    </location>
</feature>
<dbReference type="InterPro" id="IPR040255">
    <property type="entry name" value="Non-specific_endonuclease"/>
</dbReference>
<dbReference type="SUPFAM" id="SSF54060">
    <property type="entry name" value="His-Me finger endonucleases"/>
    <property type="match status" value="1"/>
</dbReference>
<dbReference type="InterPro" id="IPR001604">
    <property type="entry name" value="Endo_G_ENPP1-like_dom"/>
</dbReference>
<organism evidence="5 6">
    <name type="scientific">Aphanomyces invadans</name>
    <dbReference type="NCBI Taxonomy" id="157072"/>
    <lineage>
        <taxon>Eukaryota</taxon>
        <taxon>Sar</taxon>
        <taxon>Stramenopiles</taxon>
        <taxon>Oomycota</taxon>
        <taxon>Saprolegniomycetes</taxon>
        <taxon>Saprolegniales</taxon>
        <taxon>Verrucalvaceae</taxon>
        <taxon>Aphanomyces</taxon>
    </lineage>
</organism>
<dbReference type="GO" id="GO:0003676">
    <property type="term" value="F:nucleic acid binding"/>
    <property type="evidence" value="ECO:0007669"/>
    <property type="project" value="InterPro"/>
</dbReference>
<evidence type="ECO:0000259" key="4">
    <source>
        <dbReference type="SMART" id="SM00892"/>
    </source>
</evidence>
<evidence type="ECO:0000259" key="3">
    <source>
        <dbReference type="SMART" id="SM00477"/>
    </source>
</evidence>
<dbReference type="InterPro" id="IPR044929">
    <property type="entry name" value="DNA/RNA_non-sp_Endonuclease_sf"/>
</dbReference>
<dbReference type="SMART" id="SM00892">
    <property type="entry name" value="Endonuclease_NS"/>
    <property type="match status" value="1"/>
</dbReference>
<keyword evidence="6" id="KW-1185">Reference proteome</keyword>
<dbReference type="Pfam" id="PF01223">
    <property type="entry name" value="Endonuclease_NS"/>
    <property type="match status" value="2"/>
</dbReference>
<reference evidence="5 6" key="1">
    <citation type="submission" date="2018-08" db="EMBL/GenBank/DDBJ databases">
        <title>Aphanomyces genome sequencing and annotation.</title>
        <authorList>
            <person name="Minardi D."/>
            <person name="Oidtmann B."/>
            <person name="Van Der Giezen M."/>
            <person name="Studholme D.J."/>
        </authorList>
    </citation>
    <scope>NUCLEOTIDE SEQUENCE [LARGE SCALE GENOMIC DNA]</scope>
    <source>
        <strain evidence="5 6">NJM0002</strain>
    </source>
</reference>
<dbReference type="GO" id="GO:0004521">
    <property type="term" value="F:RNA endonuclease activity"/>
    <property type="evidence" value="ECO:0007669"/>
    <property type="project" value="TreeGrafter"/>
</dbReference>
<feature type="active site" description="Proton acceptor" evidence="2">
    <location>
        <position position="59"/>
    </location>
</feature>
<feature type="domain" description="DNA/RNA non-specific endonuclease/pyrophosphatase/phosphodiesterase" evidence="4">
    <location>
        <begin position="3"/>
        <end position="165"/>
    </location>
</feature>